<gene>
    <name evidence="4" type="ORF">HMPREF3187_00518</name>
</gene>
<dbReference type="InterPro" id="IPR019734">
    <property type="entry name" value="TPR_rpt"/>
</dbReference>
<comment type="caution">
    <text evidence="4">The sequence shown here is derived from an EMBL/GenBank/DDBJ whole genome shotgun (WGS) entry which is preliminary data.</text>
</comment>
<dbReference type="STRING" id="87541.AWM71_01300"/>
<dbReference type="Proteomes" id="UP000070422">
    <property type="component" value="Unassembled WGS sequence"/>
</dbReference>
<evidence type="ECO:0000313" key="5">
    <source>
        <dbReference type="Proteomes" id="UP000070422"/>
    </source>
</evidence>
<evidence type="ECO:0000256" key="1">
    <source>
        <dbReference type="ARBA" id="ARBA00022737"/>
    </source>
</evidence>
<dbReference type="EMBL" id="LSCQ01000025">
    <property type="protein sequence ID" value="KXB37556.1"/>
    <property type="molecule type" value="Genomic_DNA"/>
</dbReference>
<dbReference type="PANTHER" id="PTHR44858">
    <property type="entry name" value="TETRATRICOPEPTIDE REPEAT PROTEIN 6"/>
    <property type="match status" value="1"/>
</dbReference>
<proteinExistence type="predicted"/>
<evidence type="ECO:0000256" key="3">
    <source>
        <dbReference type="PROSITE-ProRule" id="PRU00339"/>
    </source>
</evidence>
<dbReference type="InterPro" id="IPR011990">
    <property type="entry name" value="TPR-like_helical_dom_sf"/>
</dbReference>
<dbReference type="SUPFAM" id="SSF48452">
    <property type="entry name" value="TPR-like"/>
    <property type="match status" value="2"/>
</dbReference>
<organism evidence="4 5">
    <name type="scientific">Aerococcus christensenii</name>
    <dbReference type="NCBI Taxonomy" id="87541"/>
    <lineage>
        <taxon>Bacteria</taxon>
        <taxon>Bacillati</taxon>
        <taxon>Bacillota</taxon>
        <taxon>Bacilli</taxon>
        <taxon>Lactobacillales</taxon>
        <taxon>Aerococcaceae</taxon>
        <taxon>Aerococcus</taxon>
    </lineage>
</organism>
<dbReference type="OrthoDB" id="2080803at2"/>
<protein>
    <submittedName>
        <fullName evidence="4">Tetratricopeptide repeat protein</fullName>
    </submittedName>
</protein>
<dbReference type="Pfam" id="PF13181">
    <property type="entry name" value="TPR_8"/>
    <property type="match status" value="1"/>
</dbReference>
<keyword evidence="1" id="KW-0677">Repeat</keyword>
<dbReference type="PANTHER" id="PTHR44858:SF1">
    <property type="entry name" value="UDP-N-ACETYLGLUCOSAMINE--PEPTIDE N-ACETYLGLUCOSAMINYLTRANSFERASE SPINDLY-RELATED"/>
    <property type="match status" value="1"/>
</dbReference>
<evidence type="ECO:0000313" key="4">
    <source>
        <dbReference type="EMBL" id="KXB37556.1"/>
    </source>
</evidence>
<feature type="repeat" description="TPR" evidence="3">
    <location>
        <begin position="280"/>
        <end position="313"/>
    </location>
</feature>
<keyword evidence="2 3" id="KW-0802">TPR repeat</keyword>
<accession>A0A133Y330</accession>
<reference evidence="4 5" key="1">
    <citation type="submission" date="2016-01" db="EMBL/GenBank/DDBJ databases">
        <authorList>
            <person name="Oliw E.H."/>
        </authorList>
    </citation>
    <scope>NUCLEOTIDE SEQUENCE [LARGE SCALE GENOMIC DNA]</scope>
    <source>
        <strain evidence="4 5">KA00635</strain>
    </source>
</reference>
<dbReference type="InterPro" id="IPR050498">
    <property type="entry name" value="Ycf3"/>
</dbReference>
<dbReference type="PATRIC" id="fig|87541.4.peg.520"/>
<dbReference type="RefSeq" id="WP_060936577.1">
    <property type="nucleotide sequence ID" value="NZ_JASOZP010000003.1"/>
</dbReference>
<sequence length="429" mass="49292">MEELVQVVLQAIREERTDDVKQGMQKLLSELQTAHTIESYAQVGDQFQQIGYLTYAKTIFEEGQKEFPNESVWQLLLGELLMDDGQYEEGIDHLLEIPKEDPLYLQALLSLADAYQMLSLPEVALVKLNEAKQLAPDQVVITYALAELAFQQGDFSKARYYYADIMAHPDLSPSLQETAQEHYQYALAADGQFDQAADFLNHKAKDQNKMTLEEKTQLAFYAYQEKDYALTRQLLAPLYEEGRLPVKWFVLLAKAQGALGEEEMAFRILNEAIDRDPYSSVLYNERANLNEQLGHLEAAKADYEEVIHLDPEAVMAHRKLLGMALDNFEEEDALKVANQAEKLDLADSSCEWLAAQIYEKYEVYDKADKAYEGAFFDLEDNVEFLKDYLRFQRDEGRSEKLATLLQQHPEWKQVPELMAFLDTMNDGEE</sequence>
<dbReference type="AlphaFoldDB" id="A0A133Y330"/>
<name>A0A133Y330_9LACT</name>
<dbReference type="SMART" id="SM00028">
    <property type="entry name" value="TPR"/>
    <property type="match status" value="5"/>
</dbReference>
<dbReference type="Gene3D" id="1.25.40.10">
    <property type="entry name" value="Tetratricopeptide repeat domain"/>
    <property type="match status" value="2"/>
</dbReference>
<evidence type="ECO:0000256" key="2">
    <source>
        <dbReference type="ARBA" id="ARBA00022803"/>
    </source>
</evidence>
<dbReference type="PROSITE" id="PS50005">
    <property type="entry name" value="TPR"/>
    <property type="match status" value="1"/>
</dbReference>